<evidence type="ECO:0000313" key="10">
    <source>
        <dbReference type="Proteomes" id="UP000821837"/>
    </source>
</evidence>
<sequence length="716" mass="78885">MLTYPESTDFRKRRIPNRILCSYVAPVFLSPMLVLADNQNAMRFAFCSCLMAVYWVFESMPFVATSLLPLLLLPFFNVMPPGDVASGYVSEPVLSLFLGLSFALALRHGTSLYTRASFALLQCFGTRVRSLMLGFLGCTLVLTQVLGASLTAVLMVYTVECAMAEIQNDVIREEQFKAYAQKFRRRFSGGRGLMSNRRTKSEDRLSRISNEQARRRASGQVSIEKFESSVTTTARSAALTDQSPPQTQERQQASANKSPASSSVEKAKRRGTIHVNLNVDSASVPLQARSRSSLAATPSRSALDGSSPDLEPRKASMRDRKISIYERGKTLRPGEEDLSVVAGAIEPKKPISRKKSSIFGGIREFIKRRFTTSTYVDSSYLQERIAWEKERYTTIQKDLLIGIALTASVGSITSFHSNYSNIVLSKYYDNNSDRKELTTTRWLLVTLPVAASAVAFAWSLLMMGYLERYFRDCLILFITLAWCGSKILFAPEETLTEDKMLHAPTSLLLGEALFVALFSLPGKLLFWREAPPNDAYAGGRLASWSRVASSMPWGVLIVYGCVHSMLIASRVSGFSALASDAIRQMNNMDPVTIQLILTCTAALLTEVVSSTTTASMLVPMAVTLAKQSNTHPLYLAIPVAVASSTSLVTPVSCTAITVVVSYAEISIADLLIPGLMIKAFMVTSVLLSVNTIGEYVFNFDEIDYAAFTARVNYSHV</sequence>
<feature type="transmembrane region" description="Helical" evidence="7">
    <location>
        <begin position="92"/>
        <end position="110"/>
    </location>
</feature>
<comment type="subcellular location">
    <subcellularLocation>
        <location evidence="1">Membrane</location>
        <topology evidence="1">Multi-pass membrane protein</topology>
    </subcellularLocation>
</comment>
<dbReference type="Pfam" id="PF03600">
    <property type="entry name" value="CitMHS"/>
    <property type="match status" value="1"/>
</dbReference>
<evidence type="ECO:0000256" key="1">
    <source>
        <dbReference type="ARBA" id="ARBA00004141"/>
    </source>
</evidence>
<dbReference type="VEuPathDB" id="VectorBase:RSAN_034815"/>
<feature type="transmembrane region" description="Helical" evidence="7">
    <location>
        <begin position="473"/>
        <end position="489"/>
    </location>
</feature>
<feature type="compositionally biased region" description="Polar residues" evidence="6">
    <location>
        <begin position="228"/>
        <end position="264"/>
    </location>
</feature>
<feature type="transmembrane region" description="Helical" evidence="7">
    <location>
        <begin position="501"/>
        <end position="520"/>
    </location>
</feature>
<reference evidence="9" key="1">
    <citation type="journal article" date="2020" name="Cell">
        <title>Large-Scale Comparative Analyses of Tick Genomes Elucidate Their Genetic Diversity and Vector Capacities.</title>
        <authorList>
            <consortium name="Tick Genome and Microbiome Consortium (TIGMIC)"/>
            <person name="Jia N."/>
            <person name="Wang J."/>
            <person name="Shi W."/>
            <person name="Du L."/>
            <person name="Sun Y."/>
            <person name="Zhan W."/>
            <person name="Jiang J.F."/>
            <person name="Wang Q."/>
            <person name="Zhang B."/>
            <person name="Ji P."/>
            <person name="Bell-Sakyi L."/>
            <person name="Cui X.M."/>
            <person name="Yuan T.T."/>
            <person name="Jiang B.G."/>
            <person name="Yang W.F."/>
            <person name="Lam T.T."/>
            <person name="Chang Q.C."/>
            <person name="Ding S.J."/>
            <person name="Wang X.J."/>
            <person name="Zhu J.G."/>
            <person name="Ruan X.D."/>
            <person name="Zhao L."/>
            <person name="Wei J.T."/>
            <person name="Ye R.Z."/>
            <person name="Que T.C."/>
            <person name="Du C.H."/>
            <person name="Zhou Y.H."/>
            <person name="Cheng J.X."/>
            <person name="Dai P.F."/>
            <person name="Guo W.B."/>
            <person name="Han X.H."/>
            <person name="Huang E.J."/>
            <person name="Li L.F."/>
            <person name="Wei W."/>
            <person name="Gao Y.C."/>
            <person name="Liu J.Z."/>
            <person name="Shao H.Z."/>
            <person name="Wang X."/>
            <person name="Wang C.C."/>
            <person name="Yang T.C."/>
            <person name="Huo Q.B."/>
            <person name="Li W."/>
            <person name="Chen H.Y."/>
            <person name="Chen S.E."/>
            <person name="Zhou L.G."/>
            <person name="Ni X.B."/>
            <person name="Tian J.H."/>
            <person name="Sheng Y."/>
            <person name="Liu T."/>
            <person name="Pan Y.S."/>
            <person name="Xia L.Y."/>
            <person name="Li J."/>
            <person name="Zhao F."/>
            <person name="Cao W.C."/>
        </authorList>
    </citation>
    <scope>NUCLEOTIDE SEQUENCE</scope>
    <source>
        <strain evidence="9">Rsan-2018</strain>
    </source>
</reference>
<feature type="region of interest" description="Disordered" evidence="6">
    <location>
        <begin position="289"/>
        <end position="319"/>
    </location>
</feature>
<keyword evidence="3 7" id="KW-0812">Transmembrane</keyword>
<evidence type="ECO:0000256" key="5">
    <source>
        <dbReference type="ARBA" id="ARBA00023136"/>
    </source>
</evidence>
<feature type="transmembrane region" description="Helical" evidence="7">
    <location>
        <begin position="442"/>
        <end position="461"/>
    </location>
</feature>
<evidence type="ECO:0000256" key="7">
    <source>
        <dbReference type="SAM" id="Phobius"/>
    </source>
</evidence>
<feature type="transmembrane region" description="Helical" evidence="7">
    <location>
        <begin position="19"/>
        <end position="35"/>
    </location>
</feature>
<comment type="caution">
    <text evidence="9">The sequence shown here is derived from an EMBL/GenBank/DDBJ whole genome shotgun (WGS) entry which is preliminary data.</text>
</comment>
<protein>
    <recommendedName>
        <fullName evidence="8">Citrate transporter-like domain-containing protein</fullName>
    </recommendedName>
</protein>
<keyword evidence="5 7" id="KW-0472">Membrane</keyword>
<dbReference type="EMBL" id="JABSTV010001250">
    <property type="protein sequence ID" value="KAH7957400.1"/>
    <property type="molecule type" value="Genomic_DNA"/>
</dbReference>
<keyword evidence="10" id="KW-1185">Reference proteome</keyword>
<reference evidence="9" key="2">
    <citation type="submission" date="2021-09" db="EMBL/GenBank/DDBJ databases">
        <authorList>
            <person name="Jia N."/>
            <person name="Wang J."/>
            <person name="Shi W."/>
            <person name="Du L."/>
            <person name="Sun Y."/>
            <person name="Zhan W."/>
            <person name="Jiang J."/>
            <person name="Wang Q."/>
            <person name="Zhang B."/>
            <person name="Ji P."/>
            <person name="Sakyi L.B."/>
            <person name="Cui X."/>
            <person name="Yuan T."/>
            <person name="Jiang B."/>
            <person name="Yang W."/>
            <person name="Lam T.T.-Y."/>
            <person name="Chang Q."/>
            <person name="Ding S."/>
            <person name="Wang X."/>
            <person name="Zhu J."/>
            <person name="Ruan X."/>
            <person name="Zhao L."/>
            <person name="Wei J."/>
            <person name="Que T."/>
            <person name="Du C."/>
            <person name="Cheng J."/>
            <person name="Dai P."/>
            <person name="Han X."/>
            <person name="Huang E."/>
            <person name="Gao Y."/>
            <person name="Liu J."/>
            <person name="Shao H."/>
            <person name="Ye R."/>
            <person name="Li L."/>
            <person name="Wei W."/>
            <person name="Wang X."/>
            <person name="Wang C."/>
            <person name="Huo Q."/>
            <person name="Li W."/>
            <person name="Guo W."/>
            <person name="Chen H."/>
            <person name="Chen S."/>
            <person name="Zhou L."/>
            <person name="Zhou L."/>
            <person name="Ni X."/>
            <person name="Tian J."/>
            <person name="Zhou Y."/>
            <person name="Sheng Y."/>
            <person name="Liu T."/>
            <person name="Pan Y."/>
            <person name="Xia L."/>
            <person name="Li J."/>
            <person name="Zhao F."/>
            <person name="Cao W."/>
        </authorList>
    </citation>
    <scope>NUCLEOTIDE SEQUENCE</scope>
    <source>
        <strain evidence="9">Rsan-2018</strain>
        <tissue evidence="9">Larvae</tissue>
    </source>
</reference>
<evidence type="ECO:0000313" key="9">
    <source>
        <dbReference type="EMBL" id="KAH7957400.1"/>
    </source>
</evidence>
<feature type="compositionally biased region" description="Polar residues" evidence="6">
    <location>
        <begin position="289"/>
        <end position="300"/>
    </location>
</feature>
<dbReference type="GO" id="GO:0005886">
    <property type="term" value="C:plasma membrane"/>
    <property type="evidence" value="ECO:0007669"/>
    <property type="project" value="TreeGrafter"/>
</dbReference>
<dbReference type="AlphaFoldDB" id="A0A9D4PX62"/>
<keyword evidence="4 7" id="KW-1133">Transmembrane helix</keyword>
<evidence type="ECO:0000256" key="3">
    <source>
        <dbReference type="ARBA" id="ARBA00022692"/>
    </source>
</evidence>
<evidence type="ECO:0000256" key="4">
    <source>
        <dbReference type="ARBA" id="ARBA00022989"/>
    </source>
</evidence>
<dbReference type="PANTHER" id="PTHR10283">
    <property type="entry name" value="SOLUTE CARRIER FAMILY 13 MEMBER"/>
    <property type="match status" value="1"/>
</dbReference>
<feature type="transmembrane region" description="Helical" evidence="7">
    <location>
        <begin position="633"/>
        <end position="658"/>
    </location>
</feature>
<feature type="region of interest" description="Disordered" evidence="6">
    <location>
        <begin position="190"/>
        <end position="276"/>
    </location>
</feature>
<dbReference type="GO" id="GO:0015141">
    <property type="term" value="F:succinate transmembrane transporter activity"/>
    <property type="evidence" value="ECO:0007669"/>
    <property type="project" value="TreeGrafter"/>
</dbReference>
<accession>A0A9D4PX62</accession>
<feature type="transmembrane region" description="Helical" evidence="7">
    <location>
        <begin position="62"/>
        <end position="80"/>
    </location>
</feature>
<proteinExistence type="predicted"/>
<feature type="transmembrane region" description="Helical" evidence="7">
    <location>
        <begin position="670"/>
        <end position="689"/>
    </location>
</feature>
<gene>
    <name evidence="9" type="ORF">HPB52_018561</name>
</gene>
<organism evidence="9 10">
    <name type="scientific">Rhipicephalus sanguineus</name>
    <name type="common">Brown dog tick</name>
    <name type="synonym">Ixodes sanguineus</name>
    <dbReference type="NCBI Taxonomy" id="34632"/>
    <lineage>
        <taxon>Eukaryota</taxon>
        <taxon>Metazoa</taxon>
        <taxon>Ecdysozoa</taxon>
        <taxon>Arthropoda</taxon>
        <taxon>Chelicerata</taxon>
        <taxon>Arachnida</taxon>
        <taxon>Acari</taxon>
        <taxon>Parasitiformes</taxon>
        <taxon>Ixodida</taxon>
        <taxon>Ixodoidea</taxon>
        <taxon>Ixodidae</taxon>
        <taxon>Rhipicephalinae</taxon>
        <taxon>Rhipicephalus</taxon>
        <taxon>Rhipicephalus</taxon>
    </lineage>
</organism>
<feature type="domain" description="Citrate transporter-like" evidence="8">
    <location>
        <begin position="399"/>
        <end position="640"/>
    </location>
</feature>
<dbReference type="Proteomes" id="UP000821837">
    <property type="component" value="Unassembled WGS sequence"/>
</dbReference>
<evidence type="ECO:0000256" key="2">
    <source>
        <dbReference type="ARBA" id="ARBA00022448"/>
    </source>
</evidence>
<name>A0A9D4PX62_RHISA</name>
<dbReference type="PANTHER" id="PTHR10283:SF82">
    <property type="entry name" value="SOLUTE CARRIER FAMILY 13 MEMBER 2"/>
    <property type="match status" value="1"/>
</dbReference>
<evidence type="ECO:0000256" key="6">
    <source>
        <dbReference type="SAM" id="MobiDB-lite"/>
    </source>
</evidence>
<evidence type="ECO:0000259" key="8">
    <source>
        <dbReference type="Pfam" id="PF03600"/>
    </source>
</evidence>
<feature type="transmembrane region" description="Helical" evidence="7">
    <location>
        <begin position="131"/>
        <end position="157"/>
    </location>
</feature>
<dbReference type="InterPro" id="IPR004680">
    <property type="entry name" value="Cit_transptr-like_dom"/>
</dbReference>
<feature type="compositionally biased region" description="Basic and acidic residues" evidence="6">
    <location>
        <begin position="310"/>
        <end position="319"/>
    </location>
</feature>
<feature type="transmembrane region" description="Helical" evidence="7">
    <location>
        <begin position="553"/>
        <end position="573"/>
    </location>
</feature>
<keyword evidence="2" id="KW-0813">Transport</keyword>
<dbReference type="GO" id="GO:0015137">
    <property type="term" value="F:citrate transmembrane transporter activity"/>
    <property type="evidence" value="ECO:0007669"/>
    <property type="project" value="TreeGrafter"/>
</dbReference>